<dbReference type="FunFam" id="3.10.110.10:FF:000196">
    <property type="entry name" value="Ubiquitin-conjugating enzyme E2"/>
    <property type="match status" value="1"/>
</dbReference>
<dbReference type="GO" id="GO:0006281">
    <property type="term" value="P:DNA repair"/>
    <property type="evidence" value="ECO:0000318"/>
    <property type="project" value="GO_Central"/>
</dbReference>
<dbReference type="OMA" id="MMYCHAI"/>
<dbReference type="InterPro" id="IPR016135">
    <property type="entry name" value="UBQ-conjugating_enzyme/RWD"/>
</dbReference>
<dbReference type="PROSITE" id="PS00183">
    <property type="entry name" value="UBC_1"/>
    <property type="match status" value="1"/>
</dbReference>
<keyword evidence="3" id="KW-0547">Nucleotide-binding</keyword>
<dbReference type="PANTHER" id="PTHR24067">
    <property type="entry name" value="UBIQUITIN-CONJUGATING ENZYME E2"/>
    <property type="match status" value="1"/>
</dbReference>
<dbReference type="InterPro" id="IPR023313">
    <property type="entry name" value="UBQ-conjugating_AS"/>
</dbReference>
<dbReference type="EMBL" id="AACB03000002">
    <property type="protein sequence ID" value="KAE8304500.1"/>
    <property type="molecule type" value="Genomic_DNA"/>
</dbReference>
<dbReference type="Pfam" id="PF00179">
    <property type="entry name" value="UQ_con"/>
    <property type="match status" value="1"/>
</dbReference>
<dbReference type="VEuPathDB" id="GiardiaDB:GL50803_2876"/>
<reference evidence="5 6" key="1">
    <citation type="journal article" date="2007" name="Science">
        <title>Genomic minimalism in the early diverging intestinal parasite Giardia lamblia.</title>
        <authorList>
            <person name="Morrison H.G."/>
            <person name="McArthur A.G."/>
            <person name="Gillin F.D."/>
            <person name="Aley S.B."/>
            <person name="Adam R.D."/>
            <person name="Olsen G.J."/>
            <person name="Best A.A."/>
            <person name="Cande W.Z."/>
            <person name="Chen F."/>
            <person name="Cipriano M.J."/>
            <person name="Davids B.J."/>
            <person name="Dawson S.C."/>
            <person name="Elmendorf H.G."/>
            <person name="Hehl A.B."/>
            <person name="Holder M.E."/>
            <person name="Huse S.M."/>
            <person name="Kim U.U."/>
            <person name="Lasek-Nesselquist E."/>
            <person name="Manning G."/>
            <person name="Nigam A."/>
            <person name="Nixon J.E."/>
            <person name="Palm D."/>
            <person name="Passamaneck N.E."/>
            <person name="Prabhu A."/>
            <person name="Reich C.I."/>
            <person name="Reiner D.S."/>
            <person name="Samuelson J."/>
            <person name="Svard S.G."/>
            <person name="Sogin M.L."/>
        </authorList>
    </citation>
    <scope>NUCLEOTIDE SEQUENCE [LARGE SCALE GENOMIC DNA]</scope>
    <source>
        <strain evidence="5 6">WB C6</strain>
    </source>
</reference>
<dbReference type="Gene3D" id="3.10.110.10">
    <property type="entry name" value="Ubiquitin Conjugating Enzyme"/>
    <property type="match status" value="1"/>
</dbReference>
<evidence type="ECO:0000256" key="2">
    <source>
        <dbReference type="ARBA" id="ARBA00022786"/>
    </source>
</evidence>
<proteinExistence type="inferred from homology"/>
<comment type="similarity">
    <text evidence="3">Belongs to the ubiquitin-conjugating enzyme family.</text>
</comment>
<dbReference type="GO" id="GO:0061631">
    <property type="term" value="F:ubiquitin conjugating enzyme activity"/>
    <property type="evidence" value="ECO:0000318"/>
    <property type="project" value="GO_Central"/>
</dbReference>
<evidence type="ECO:0000313" key="5">
    <source>
        <dbReference type="EMBL" id="KAE8304500.1"/>
    </source>
</evidence>
<dbReference type="AlphaFoldDB" id="A8BVI1"/>
<dbReference type="InterPro" id="IPR000608">
    <property type="entry name" value="UBC"/>
</dbReference>
<dbReference type="GO" id="GO:0043161">
    <property type="term" value="P:proteasome-mediated ubiquitin-dependent protein catabolic process"/>
    <property type="evidence" value="ECO:0000318"/>
    <property type="project" value="GO_Central"/>
</dbReference>
<organism evidence="5 6">
    <name type="scientific">Giardia intestinalis (strain ATCC 50803 / WB clone C6)</name>
    <name type="common">Giardia lamblia</name>
    <dbReference type="NCBI Taxonomy" id="184922"/>
    <lineage>
        <taxon>Eukaryota</taxon>
        <taxon>Metamonada</taxon>
        <taxon>Diplomonadida</taxon>
        <taxon>Hexamitidae</taxon>
        <taxon>Giardiinae</taxon>
        <taxon>Giardia</taxon>
    </lineage>
</organism>
<dbReference type="GeneID" id="5697451"/>
<keyword evidence="6" id="KW-1185">Reference proteome</keyword>
<evidence type="ECO:0000259" key="4">
    <source>
        <dbReference type="PROSITE" id="PS50127"/>
    </source>
</evidence>
<dbReference type="Proteomes" id="UP000001548">
    <property type="component" value="Unassembled WGS sequence"/>
</dbReference>
<keyword evidence="3" id="KW-0067">ATP-binding</keyword>
<name>A8BVI1_GIAIC</name>
<protein>
    <submittedName>
        <fullName evidence="5">Ubiquitin-conjugating enzyme E2</fullName>
    </submittedName>
</protein>
<dbReference type="PROSITE" id="PS50127">
    <property type="entry name" value="UBC_2"/>
    <property type="match status" value="1"/>
</dbReference>
<feature type="domain" description="UBC core" evidence="4">
    <location>
        <begin position="2"/>
        <end position="148"/>
    </location>
</feature>
<comment type="caution">
    <text evidence="5">The sequence shown here is derived from an EMBL/GenBank/DDBJ whole genome shotgun (WGS) entry which is preliminary data.</text>
</comment>
<gene>
    <name evidence="5" type="ORF">GL50803_002876</name>
</gene>
<dbReference type="SMART" id="SM00212">
    <property type="entry name" value="UBCc"/>
    <property type="match status" value="1"/>
</dbReference>
<dbReference type="STRING" id="184922.A8BVI1"/>
<dbReference type="InterPro" id="IPR050113">
    <property type="entry name" value="Ub_conjugating_enzyme"/>
</dbReference>
<dbReference type="RefSeq" id="XP_001704561.1">
    <property type="nucleotide sequence ID" value="XM_001704509.1"/>
</dbReference>
<evidence type="ECO:0000256" key="1">
    <source>
        <dbReference type="ARBA" id="ARBA00022679"/>
    </source>
</evidence>
<dbReference type="GO" id="GO:0000209">
    <property type="term" value="P:protein polyubiquitination"/>
    <property type="evidence" value="ECO:0000318"/>
    <property type="project" value="GO_Central"/>
</dbReference>
<accession>A8BVI1</accession>
<dbReference type="HOGENOM" id="CLU_030988_10_2_1"/>
<dbReference type="CDD" id="cd23790">
    <property type="entry name" value="UBCc_UBE2A_2B"/>
    <property type="match status" value="1"/>
</dbReference>
<keyword evidence="2 3" id="KW-0833">Ubl conjugation pathway</keyword>
<sequence length="172" mass="19670">MSVTSRLMREYQKFSKTDIPGVMALPDQKDERCWNCIILGPAGTAWENGKLCIRMKFPNEYPIKPPSVHFVTSMYHPNVYTDGSLCLDILQSQWSPCFTILSVLLSIQSLLTDPNPSSPANSDAAHKYNCDIDAYNREVRARMERSQSFIKEEPWCRVYEALQNRKVADNTS</sequence>
<dbReference type="KEGG" id="gla:GL50803_002876"/>
<evidence type="ECO:0000313" key="6">
    <source>
        <dbReference type="Proteomes" id="UP000001548"/>
    </source>
</evidence>
<dbReference type="GO" id="GO:0005524">
    <property type="term" value="F:ATP binding"/>
    <property type="evidence" value="ECO:0007669"/>
    <property type="project" value="UniProtKB-UniRule"/>
</dbReference>
<evidence type="ECO:0000256" key="3">
    <source>
        <dbReference type="RuleBase" id="RU362109"/>
    </source>
</evidence>
<dbReference type="SUPFAM" id="SSF54495">
    <property type="entry name" value="UBC-like"/>
    <property type="match status" value="1"/>
</dbReference>
<keyword evidence="1" id="KW-0808">Transferase</keyword>